<keyword evidence="12" id="KW-0325">Glycoprotein</keyword>
<dbReference type="GO" id="GO:0005975">
    <property type="term" value="P:carbohydrate metabolic process"/>
    <property type="evidence" value="ECO:0007669"/>
    <property type="project" value="InterPro"/>
</dbReference>
<dbReference type="Proteomes" id="UP000015105">
    <property type="component" value="Chromosome 4D"/>
</dbReference>
<dbReference type="GO" id="GO:0005886">
    <property type="term" value="C:plasma membrane"/>
    <property type="evidence" value="ECO:0007669"/>
    <property type="project" value="UniProtKB-SubCell"/>
</dbReference>
<reference evidence="18" key="5">
    <citation type="journal article" date="2021" name="G3 (Bethesda)">
        <title>Aegilops tauschii genome assembly Aet v5.0 features greater sequence contiguity and improved annotation.</title>
        <authorList>
            <person name="Wang L."/>
            <person name="Zhu T."/>
            <person name="Rodriguez J.C."/>
            <person name="Deal K.R."/>
            <person name="Dubcovsky J."/>
            <person name="McGuire P.E."/>
            <person name="Lux T."/>
            <person name="Spannagl M."/>
            <person name="Mayer K.F.X."/>
            <person name="Baldrich P."/>
            <person name="Meyers B.C."/>
            <person name="Huo N."/>
            <person name="Gu Y.Q."/>
            <person name="Zhou H."/>
            <person name="Devos K.M."/>
            <person name="Bennetzen J.L."/>
            <person name="Unver T."/>
            <person name="Budak H."/>
            <person name="Gulick P.J."/>
            <person name="Galiba G."/>
            <person name="Kalapos B."/>
            <person name="Nelson D.R."/>
            <person name="Li P."/>
            <person name="You F.M."/>
            <person name="Luo M.C."/>
            <person name="Dvorak J."/>
        </authorList>
    </citation>
    <scope>NUCLEOTIDE SEQUENCE [LARGE SCALE GENOMIC DNA]</scope>
    <source>
        <strain evidence="18">cv. AL8/78</strain>
    </source>
</reference>
<dbReference type="FunFam" id="3.20.20.80:FF:000008">
    <property type="entry name" value="Glucan endo-1,3-beta-glucosidase 5"/>
    <property type="match status" value="1"/>
</dbReference>
<dbReference type="Gene3D" id="1.20.58.1040">
    <property type="match status" value="1"/>
</dbReference>
<sequence length="502" mass="54597">IKFRRRQHRNGVYTEQQAMRRRHPLRPRAPALPLLLFLAVAVAPPPAAAVGVNWGFAASHPLPAAQVVRDLLLPNSVPRVRLSAASPDALTALAGTRIAVTVGVPNELLRPLASSRKAAAAWVHDNVTRYASGVLFEFIAVGDDPFLLNHGQQFQPFVVRAAANIQRALDDAKLSSKMKVVVPCSSDAYQNTSTLPSKAYFRPDVNKTMVELLPFLANHSSPFMVELNPILSFQQKKNISLDYYLFQLMSRPISDGHNKYDNYFDASIDALVTALTKAGFSDMDIIVGRAGWPTDGAVNATSAIAQSFMTGLVNHLARKSGTPLRPKFAPTETYLYSLLDEDQHSIATGSYDRHYGIFMFDGQAKYHVNLGQGPMALKNALDVDYLPSKWCVVDNNKDLSNVSSSFSAACSNADCTALSTGGSCAGLGWPGNVSFAFNSYYQQHDQSEESCSFNGLGLITTVDPSVDNCLFALAIRASAATSFHPTFAVLWILVSVCIYSLV</sequence>
<keyword evidence="11" id="KW-1015">Disulfide bond</keyword>
<protein>
    <recommendedName>
        <fullName evidence="4">glucan endo-1,3-beta-D-glucosidase</fullName>
        <ecNumber evidence="4">3.2.1.39</ecNumber>
    </recommendedName>
</protein>
<dbReference type="STRING" id="200361.A0A453IAA4"/>
<dbReference type="GO" id="GO:0098552">
    <property type="term" value="C:side of membrane"/>
    <property type="evidence" value="ECO:0007669"/>
    <property type="project" value="UniProtKB-KW"/>
</dbReference>
<evidence type="ECO:0000256" key="6">
    <source>
        <dbReference type="ARBA" id="ARBA00022622"/>
    </source>
</evidence>
<keyword evidence="19" id="KW-1185">Reference proteome</keyword>
<dbReference type="AlphaFoldDB" id="A0A453IAA4"/>
<evidence type="ECO:0000256" key="14">
    <source>
        <dbReference type="ARBA" id="ARBA00023295"/>
    </source>
</evidence>
<evidence type="ECO:0000256" key="7">
    <source>
        <dbReference type="ARBA" id="ARBA00022729"/>
    </source>
</evidence>
<evidence type="ECO:0000256" key="10">
    <source>
        <dbReference type="ARBA" id="ARBA00023136"/>
    </source>
</evidence>
<evidence type="ECO:0000256" key="1">
    <source>
        <dbReference type="ARBA" id="ARBA00000382"/>
    </source>
</evidence>
<dbReference type="GO" id="GO:0042973">
    <property type="term" value="F:glucan endo-1,3-beta-D-glucosidase activity"/>
    <property type="evidence" value="ECO:0007669"/>
    <property type="project" value="UniProtKB-EC"/>
</dbReference>
<evidence type="ECO:0000256" key="11">
    <source>
        <dbReference type="ARBA" id="ARBA00023157"/>
    </source>
</evidence>
<evidence type="ECO:0000256" key="16">
    <source>
        <dbReference type="SAM" id="SignalP"/>
    </source>
</evidence>
<dbReference type="SMART" id="SM00768">
    <property type="entry name" value="X8"/>
    <property type="match status" value="1"/>
</dbReference>
<comment type="similarity">
    <text evidence="3 15">Belongs to the glycosyl hydrolase 17 family.</text>
</comment>
<evidence type="ECO:0000256" key="4">
    <source>
        <dbReference type="ARBA" id="ARBA00012780"/>
    </source>
</evidence>
<evidence type="ECO:0000256" key="12">
    <source>
        <dbReference type="ARBA" id="ARBA00023180"/>
    </source>
</evidence>
<evidence type="ECO:0000256" key="9">
    <source>
        <dbReference type="ARBA" id="ARBA00022821"/>
    </source>
</evidence>
<dbReference type="Pfam" id="PF07983">
    <property type="entry name" value="X8"/>
    <property type="match status" value="1"/>
</dbReference>
<keyword evidence="10" id="KW-0472">Membrane</keyword>
<evidence type="ECO:0000256" key="5">
    <source>
        <dbReference type="ARBA" id="ARBA00022475"/>
    </source>
</evidence>
<accession>A0A453IAA4</accession>
<feature type="chain" id="PRO_5019037322" description="glucan endo-1,3-beta-D-glucosidase" evidence="16">
    <location>
        <begin position="50"/>
        <end position="502"/>
    </location>
</feature>
<reference evidence="18" key="4">
    <citation type="submission" date="2019-03" db="UniProtKB">
        <authorList>
            <consortium name="EnsemblPlants"/>
        </authorList>
    </citation>
    <scope>IDENTIFICATION</scope>
</reference>
<evidence type="ECO:0000256" key="15">
    <source>
        <dbReference type="RuleBase" id="RU004335"/>
    </source>
</evidence>
<keyword evidence="9" id="KW-0611">Plant defense</keyword>
<reference evidence="19" key="2">
    <citation type="journal article" date="2017" name="Nat. Plants">
        <title>The Aegilops tauschii genome reveals multiple impacts of transposons.</title>
        <authorList>
            <person name="Zhao G."/>
            <person name="Zou C."/>
            <person name="Li K."/>
            <person name="Wang K."/>
            <person name="Li T."/>
            <person name="Gao L."/>
            <person name="Zhang X."/>
            <person name="Wang H."/>
            <person name="Yang Z."/>
            <person name="Liu X."/>
            <person name="Jiang W."/>
            <person name="Mao L."/>
            <person name="Kong X."/>
            <person name="Jiao Y."/>
            <person name="Jia J."/>
        </authorList>
    </citation>
    <scope>NUCLEOTIDE SEQUENCE [LARGE SCALE GENOMIC DNA]</scope>
    <source>
        <strain evidence="19">cv. AL8/78</strain>
    </source>
</reference>
<dbReference type="Gramene" id="AET4Gv20499300.1">
    <property type="protein sequence ID" value="AET4Gv20499300.1"/>
    <property type="gene ID" value="AET4Gv20499300"/>
</dbReference>
<dbReference type="InterPro" id="IPR012946">
    <property type="entry name" value="X8"/>
</dbReference>
<dbReference type="FunFam" id="1.20.58.1040:FF:000002">
    <property type="entry name" value="Glucan endo-1,3-beta-glucosidase 8"/>
    <property type="match status" value="1"/>
</dbReference>
<dbReference type="Gene3D" id="3.20.20.80">
    <property type="entry name" value="Glycosidases"/>
    <property type="match status" value="1"/>
</dbReference>
<reference evidence="19" key="1">
    <citation type="journal article" date="2014" name="Science">
        <title>Ancient hybridizations among the ancestral genomes of bread wheat.</title>
        <authorList>
            <consortium name="International Wheat Genome Sequencing Consortium,"/>
            <person name="Marcussen T."/>
            <person name="Sandve S.R."/>
            <person name="Heier L."/>
            <person name="Spannagl M."/>
            <person name="Pfeifer M."/>
            <person name="Jakobsen K.S."/>
            <person name="Wulff B.B."/>
            <person name="Steuernagel B."/>
            <person name="Mayer K.F."/>
            <person name="Olsen O.A."/>
        </authorList>
    </citation>
    <scope>NUCLEOTIDE SEQUENCE [LARGE SCALE GENOMIC DNA]</scope>
    <source>
        <strain evidence="19">cv. AL8/78</strain>
    </source>
</reference>
<keyword evidence="14" id="KW-0326">Glycosidase</keyword>
<dbReference type="EC" id="3.2.1.39" evidence="4"/>
<evidence type="ECO:0000313" key="19">
    <source>
        <dbReference type="Proteomes" id="UP000015105"/>
    </source>
</evidence>
<keyword evidence="8" id="KW-0378">Hydrolase</keyword>
<feature type="domain" description="X8" evidence="17">
    <location>
        <begin position="389"/>
        <end position="471"/>
    </location>
</feature>
<dbReference type="SUPFAM" id="SSF51445">
    <property type="entry name" value="(Trans)glycosidases"/>
    <property type="match status" value="1"/>
</dbReference>
<organism evidence="18 19">
    <name type="scientific">Aegilops tauschii subsp. strangulata</name>
    <name type="common">Goatgrass</name>
    <dbReference type="NCBI Taxonomy" id="200361"/>
    <lineage>
        <taxon>Eukaryota</taxon>
        <taxon>Viridiplantae</taxon>
        <taxon>Streptophyta</taxon>
        <taxon>Embryophyta</taxon>
        <taxon>Tracheophyta</taxon>
        <taxon>Spermatophyta</taxon>
        <taxon>Magnoliopsida</taxon>
        <taxon>Liliopsida</taxon>
        <taxon>Poales</taxon>
        <taxon>Poaceae</taxon>
        <taxon>BOP clade</taxon>
        <taxon>Pooideae</taxon>
        <taxon>Triticodae</taxon>
        <taxon>Triticeae</taxon>
        <taxon>Triticinae</taxon>
        <taxon>Aegilops</taxon>
    </lineage>
</organism>
<evidence type="ECO:0000256" key="8">
    <source>
        <dbReference type="ARBA" id="ARBA00022801"/>
    </source>
</evidence>
<keyword evidence="5" id="KW-1003">Cell membrane</keyword>
<dbReference type="PANTHER" id="PTHR32227">
    <property type="entry name" value="GLUCAN ENDO-1,3-BETA-GLUCOSIDASE BG1-RELATED-RELATED"/>
    <property type="match status" value="1"/>
</dbReference>
<dbReference type="InterPro" id="IPR000490">
    <property type="entry name" value="Glyco_hydro_17"/>
</dbReference>
<keyword evidence="7 16" id="KW-0732">Signal</keyword>
<evidence type="ECO:0000259" key="17">
    <source>
        <dbReference type="SMART" id="SM00768"/>
    </source>
</evidence>
<dbReference type="InterPro" id="IPR044965">
    <property type="entry name" value="Glyco_hydro_17_plant"/>
</dbReference>
<evidence type="ECO:0000256" key="3">
    <source>
        <dbReference type="ARBA" id="ARBA00008773"/>
    </source>
</evidence>
<dbReference type="GO" id="GO:0006952">
    <property type="term" value="P:defense response"/>
    <property type="evidence" value="ECO:0007669"/>
    <property type="project" value="UniProtKB-KW"/>
</dbReference>
<proteinExistence type="inferred from homology"/>
<evidence type="ECO:0000313" key="18">
    <source>
        <dbReference type="EnsemblPlants" id="AET4Gv20499300.1"/>
    </source>
</evidence>
<evidence type="ECO:0000256" key="13">
    <source>
        <dbReference type="ARBA" id="ARBA00023288"/>
    </source>
</evidence>
<comment type="subcellular location">
    <subcellularLocation>
        <location evidence="2">Cell membrane</location>
        <topology evidence="2">Lipid-anchor</topology>
        <topology evidence="2">GPI-anchor</topology>
    </subcellularLocation>
</comment>
<feature type="signal peptide" evidence="16">
    <location>
        <begin position="1"/>
        <end position="49"/>
    </location>
</feature>
<keyword evidence="6" id="KW-0336">GPI-anchor</keyword>
<dbReference type="Pfam" id="PF00332">
    <property type="entry name" value="Glyco_hydro_17"/>
    <property type="match status" value="1"/>
</dbReference>
<dbReference type="EnsemblPlants" id="AET4Gv20499300.1">
    <property type="protein sequence ID" value="AET4Gv20499300.1"/>
    <property type="gene ID" value="AET4Gv20499300"/>
</dbReference>
<keyword evidence="13" id="KW-0449">Lipoprotein</keyword>
<dbReference type="InterPro" id="IPR017853">
    <property type="entry name" value="GH"/>
</dbReference>
<comment type="catalytic activity">
    <reaction evidence="1">
        <text>Hydrolysis of (1-&gt;3)-beta-D-glucosidic linkages in (1-&gt;3)-beta-D-glucans.</text>
        <dbReference type="EC" id="3.2.1.39"/>
    </reaction>
</comment>
<reference evidence="18" key="3">
    <citation type="journal article" date="2017" name="Nature">
        <title>Genome sequence of the progenitor of the wheat D genome Aegilops tauschii.</title>
        <authorList>
            <person name="Luo M.C."/>
            <person name="Gu Y.Q."/>
            <person name="Puiu D."/>
            <person name="Wang H."/>
            <person name="Twardziok S.O."/>
            <person name="Deal K.R."/>
            <person name="Huo N."/>
            <person name="Zhu T."/>
            <person name="Wang L."/>
            <person name="Wang Y."/>
            <person name="McGuire P.E."/>
            <person name="Liu S."/>
            <person name="Long H."/>
            <person name="Ramasamy R.K."/>
            <person name="Rodriguez J.C."/>
            <person name="Van S.L."/>
            <person name="Yuan L."/>
            <person name="Wang Z."/>
            <person name="Xia Z."/>
            <person name="Xiao L."/>
            <person name="Anderson O.D."/>
            <person name="Ouyang S."/>
            <person name="Liang Y."/>
            <person name="Zimin A.V."/>
            <person name="Pertea G."/>
            <person name="Qi P."/>
            <person name="Bennetzen J.L."/>
            <person name="Dai X."/>
            <person name="Dawson M.W."/>
            <person name="Muller H.G."/>
            <person name="Kugler K."/>
            <person name="Rivarola-Duarte L."/>
            <person name="Spannagl M."/>
            <person name="Mayer K.F.X."/>
            <person name="Lu F.H."/>
            <person name="Bevan M.W."/>
            <person name="Leroy P."/>
            <person name="Li P."/>
            <person name="You F.M."/>
            <person name="Sun Q."/>
            <person name="Liu Z."/>
            <person name="Lyons E."/>
            <person name="Wicker T."/>
            <person name="Salzberg S.L."/>
            <person name="Devos K.M."/>
            <person name="Dvorak J."/>
        </authorList>
    </citation>
    <scope>NUCLEOTIDE SEQUENCE [LARGE SCALE GENOMIC DNA]</scope>
    <source>
        <strain evidence="18">cv. AL8/78</strain>
    </source>
</reference>
<evidence type="ECO:0000256" key="2">
    <source>
        <dbReference type="ARBA" id="ARBA00004609"/>
    </source>
</evidence>
<name>A0A453IAA4_AEGTS</name>